<feature type="region of interest" description="Disordered" evidence="1">
    <location>
        <begin position="1"/>
        <end position="20"/>
    </location>
</feature>
<organism evidence="2 3">
    <name type="scientific">Candidatus Magnetobacterium bavaricum</name>
    <dbReference type="NCBI Taxonomy" id="29290"/>
    <lineage>
        <taxon>Bacteria</taxon>
        <taxon>Pseudomonadati</taxon>
        <taxon>Nitrospirota</taxon>
        <taxon>Thermodesulfovibrionia</taxon>
        <taxon>Thermodesulfovibrionales</taxon>
        <taxon>Candidatus Magnetobacteriaceae</taxon>
        <taxon>Candidatus Magnetobacterium</taxon>
    </lineage>
</organism>
<dbReference type="EMBL" id="LACI01001089">
    <property type="protein sequence ID" value="KJU85287.1"/>
    <property type="molecule type" value="Genomic_DNA"/>
</dbReference>
<evidence type="ECO:0000313" key="2">
    <source>
        <dbReference type="EMBL" id="KJU85287.1"/>
    </source>
</evidence>
<comment type="caution">
    <text evidence="2">The sequence shown here is derived from an EMBL/GenBank/DDBJ whole genome shotgun (WGS) entry which is preliminary data.</text>
</comment>
<reference evidence="2 3" key="1">
    <citation type="submission" date="2015-02" db="EMBL/GenBank/DDBJ databases">
        <title>Single-cell genomics of uncultivated deep-branching MTB reveals a conserved set of magnetosome genes.</title>
        <authorList>
            <person name="Kolinko S."/>
            <person name="Richter M."/>
            <person name="Glockner F.O."/>
            <person name="Brachmann A."/>
            <person name="Schuler D."/>
        </authorList>
    </citation>
    <scope>NUCLEOTIDE SEQUENCE [LARGE SCALE GENOMIC DNA]</scope>
    <source>
        <strain evidence="2">TM-1</strain>
    </source>
</reference>
<dbReference type="AlphaFoldDB" id="A0A0F3GTZ6"/>
<name>A0A0F3GTZ6_9BACT</name>
<sequence>ADAYPEAYTDTDPKTGKSTVNHGKREQFVARNIESLLAPYLNSKKDTSTGTSASAEDIRRNPKTGQMVKFNPRTGEWENYGGGQ</sequence>
<dbReference type="Proteomes" id="UP000033423">
    <property type="component" value="Unassembled WGS sequence"/>
</dbReference>
<keyword evidence="3" id="KW-1185">Reference proteome</keyword>
<feature type="region of interest" description="Disordered" evidence="1">
    <location>
        <begin position="40"/>
        <end position="84"/>
    </location>
</feature>
<gene>
    <name evidence="2" type="ORF">MBAV_002517</name>
</gene>
<feature type="non-terminal residue" evidence="2">
    <location>
        <position position="1"/>
    </location>
</feature>
<proteinExistence type="predicted"/>
<protein>
    <submittedName>
        <fullName evidence="2">Uncharacterized protein</fullName>
    </submittedName>
</protein>
<accession>A0A0F3GTZ6</accession>
<evidence type="ECO:0000256" key="1">
    <source>
        <dbReference type="SAM" id="MobiDB-lite"/>
    </source>
</evidence>
<evidence type="ECO:0000313" key="3">
    <source>
        <dbReference type="Proteomes" id="UP000033423"/>
    </source>
</evidence>